<reference evidence="9 10" key="1">
    <citation type="submission" date="2020-08" db="EMBL/GenBank/DDBJ databases">
        <title>Genomic Encyclopedia of Type Strains, Phase IV (KMG-IV): sequencing the most valuable type-strain genomes for metagenomic binning, comparative biology and taxonomic classification.</title>
        <authorList>
            <person name="Goeker M."/>
        </authorList>
    </citation>
    <scope>NUCLEOTIDE SEQUENCE [LARGE SCALE GENOMIC DNA]</scope>
    <source>
        <strain evidence="9 10">DSM 23562</strain>
    </source>
</reference>
<feature type="domain" description="Type II secretion system protein GspF" evidence="8">
    <location>
        <begin position="265"/>
        <end position="385"/>
    </location>
</feature>
<evidence type="ECO:0000256" key="1">
    <source>
        <dbReference type="ARBA" id="ARBA00004651"/>
    </source>
</evidence>
<proteinExistence type="inferred from homology"/>
<comment type="caution">
    <text evidence="9">The sequence shown here is derived from an EMBL/GenBank/DDBJ whole genome shotgun (WGS) entry which is preliminary data.</text>
</comment>
<protein>
    <submittedName>
        <fullName evidence="9">Type II secretory pathway component PulF</fullName>
    </submittedName>
</protein>
<dbReference type="EMBL" id="JACHGW010000004">
    <property type="protein sequence ID" value="MBB6052557.1"/>
    <property type="molecule type" value="Genomic_DNA"/>
</dbReference>
<keyword evidence="4 7" id="KW-0812">Transmembrane</keyword>
<dbReference type="InterPro" id="IPR003004">
    <property type="entry name" value="GspF/PilC"/>
</dbReference>
<keyword evidence="6 7" id="KW-0472">Membrane</keyword>
<comment type="similarity">
    <text evidence="2">Belongs to the GSP F family.</text>
</comment>
<feature type="transmembrane region" description="Helical" evidence="7">
    <location>
        <begin position="174"/>
        <end position="191"/>
    </location>
</feature>
<evidence type="ECO:0000256" key="2">
    <source>
        <dbReference type="ARBA" id="ARBA00005745"/>
    </source>
</evidence>
<accession>A0A7W9STH2</accession>
<dbReference type="InterPro" id="IPR018076">
    <property type="entry name" value="T2SS_GspF_dom"/>
</dbReference>
<gene>
    <name evidence="9" type="ORF">HNQ39_004378</name>
</gene>
<dbReference type="GO" id="GO:0005886">
    <property type="term" value="C:plasma membrane"/>
    <property type="evidence" value="ECO:0007669"/>
    <property type="project" value="UniProtKB-SubCell"/>
</dbReference>
<evidence type="ECO:0000256" key="4">
    <source>
        <dbReference type="ARBA" id="ARBA00022692"/>
    </source>
</evidence>
<keyword evidence="5 7" id="KW-1133">Transmembrane helix</keyword>
<evidence type="ECO:0000313" key="10">
    <source>
        <dbReference type="Proteomes" id="UP000520814"/>
    </source>
</evidence>
<dbReference type="PANTHER" id="PTHR30012:SF0">
    <property type="entry name" value="TYPE II SECRETION SYSTEM PROTEIN F-RELATED"/>
    <property type="match status" value="1"/>
</dbReference>
<sequence length="402" mass="42907">MPIFRYEAHEPTGRVLRGAMDAQSPQEVEARLAGKGYTQVVVQSSVHAPAPTSGGAEVSGITPAAKAEDLGLFFRQLGALLHAGMTPGAALANLAPRTANPALKAAGLEMARSVSNGISWATELARTNGLIPEHMVGLVAAGEAGGFLPFSCEEAALSAEQDAALRQGLGWVRFLIWQSVWSILLFQPLFPSIDTKHFEDIKGHALTYLKWQAFLCVPLGIALHLGAYLGGKWWASPAGAHTRDSLSLRIPVMAKLHRARALASFTRVLSRLLRAGVDSSTAYEAAARSAPNSVLRAQLLRGLPEIRAARGLDAAILATGLMDHDPIQLLVTGQQTGQLTETLDQVTALYQEEAARATDQARKAQKQLAGIITLVSMGYVTILATYYIMKMSFQVADGIAPE</sequence>
<feature type="transmembrane region" description="Helical" evidence="7">
    <location>
        <begin position="368"/>
        <end position="389"/>
    </location>
</feature>
<dbReference type="AlphaFoldDB" id="A0A7W9STH2"/>
<dbReference type="Gene3D" id="1.20.81.30">
    <property type="entry name" value="Type II secretion system (T2SS), domain F"/>
    <property type="match status" value="2"/>
</dbReference>
<evidence type="ECO:0000256" key="6">
    <source>
        <dbReference type="ARBA" id="ARBA00023136"/>
    </source>
</evidence>
<evidence type="ECO:0000259" key="8">
    <source>
        <dbReference type="Pfam" id="PF00482"/>
    </source>
</evidence>
<dbReference type="Pfam" id="PF00482">
    <property type="entry name" value="T2SSF"/>
    <property type="match status" value="2"/>
</dbReference>
<keyword evidence="10" id="KW-1185">Reference proteome</keyword>
<name>A0A7W9STH2_ARMRO</name>
<dbReference type="InterPro" id="IPR042094">
    <property type="entry name" value="T2SS_GspF_sf"/>
</dbReference>
<organism evidence="9 10">
    <name type="scientific">Armatimonas rosea</name>
    <dbReference type="NCBI Taxonomy" id="685828"/>
    <lineage>
        <taxon>Bacteria</taxon>
        <taxon>Bacillati</taxon>
        <taxon>Armatimonadota</taxon>
        <taxon>Armatimonadia</taxon>
        <taxon>Armatimonadales</taxon>
        <taxon>Armatimonadaceae</taxon>
        <taxon>Armatimonas</taxon>
    </lineage>
</organism>
<evidence type="ECO:0000256" key="7">
    <source>
        <dbReference type="SAM" id="Phobius"/>
    </source>
</evidence>
<dbReference type="PANTHER" id="PTHR30012">
    <property type="entry name" value="GENERAL SECRETION PATHWAY PROTEIN"/>
    <property type="match status" value="1"/>
</dbReference>
<evidence type="ECO:0000256" key="3">
    <source>
        <dbReference type="ARBA" id="ARBA00022475"/>
    </source>
</evidence>
<keyword evidence="3" id="KW-1003">Cell membrane</keyword>
<feature type="transmembrane region" description="Helical" evidence="7">
    <location>
        <begin position="211"/>
        <end position="229"/>
    </location>
</feature>
<evidence type="ECO:0000256" key="5">
    <source>
        <dbReference type="ARBA" id="ARBA00022989"/>
    </source>
</evidence>
<evidence type="ECO:0000313" key="9">
    <source>
        <dbReference type="EMBL" id="MBB6052557.1"/>
    </source>
</evidence>
<comment type="subcellular location">
    <subcellularLocation>
        <location evidence="1">Cell membrane</location>
        <topology evidence="1">Multi-pass membrane protein</topology>
    </subcellularLocation>
</comment>
<dbReference type="RefSeq" id="WP_184201801.1">
    <property type="nucleotide sequence ID" value="NZ_JACHGW010000004.1"/>
</dbReference>
<feature type="domain" description="Type II secretion system protein GspF" evidence="8">
    <location>
        <begin position="73"/>
        <end position="167"/>
    </location>
</feature>
<dbReference type="Proteomes" id="UP000520814">
    <property type="component" value="Unassembled WGS sequence"/>
</dbReference>